<keyword evidence="1" id="KW-0812">Transmembrane</keyword>
<dbReference type="EMBL" id="LDOV01000027">
    <property type="protein sequence ID" value="KLU99908.1"/>
    <property type="molecule type" value="Genomic_DNA"/>
</dbReference>
<name>A0A0J1GKC3_9GAMM</name>
<organism evidence="2 3">
    <name type="scientific">Photobacterium aphoticum</name>
    <dbReference type="NCBI Taxonomy" id="754436"/>
    <lineage>
        <taxon>Bacteria</taxon>
        <taxon>Pseudomonadati</taxon>
        <taxon>Pseudomonadota</taxon>
        <taxon>Gammaproteobacteria</taxon>
        <taxon>Vibrionales</taxon>
        <taxon>Vibrionaceae</taxon>
        <taxon>Photobacterium</taxon>
    </lineage>
</organism>
<dbReference type="AlphaFoldDB" id="A0A0J1GKC3"/>
<reference evidence="2 3" key="1">
    <citation type="submission" date="2015-05" db="EMBL/GenBank/DDBJ databases">
        <title>Photobacterium galathea sp. nov.</title>
        <authorList>
            <person name="Machado H."/>
            <person name="Gram L."/>
        </authorList>
    </citation>
    <scope>NUCLEOTIDE SEQUENCE [LARGE SCALE GENOMIC DNA]</scope>
    <source>
        <strain evidence="2 3">DSM 25995</strain>
    </source>
</reference>
<protein>
    <submittedName>
        <fullName evidence="2">Uncharacterized protein</fullName>
    </submittedName>
</protein>
<keyword evidence="3" id="KW-1185">Reference proteome</keyword>
<feature type="transmembrane region" description="Helical" evidence="1">
    <location>
        <begin position="86"/>
        <end position="104"/>
    </location>
</feature>
<comment type="caution">
    <text evidence="2">The sequence shown here is derived from an EMBL/GenBank/DDBJ whole genome shotgun (WGS) entry which is preliminary data.</text>
</comment>
<feature type="transmembrane region" description="Helical" evidence="1">
    <location>
        <begin position="116"/>
        <end position="137"/>
    </location>
</feature>
<accession>A0A0J1GKC3</accession>
<evidence type="ECO:0000256" key="1">
    <source>
        <dbReference type="SAM" id="Phobius"/>
    </source>
</evidence>
<gene>
    <name evidence="2" type="ORF">ABT58_15745</name>
</gene>
<keyword evidence="1" id="KW-1133">Transmembrane helix</keyword>
<evidence type="ECO:0000313" key="3">
    <source>
        <dbReference type="Proteomes" id="UP000036426"/>
    </source>
</evidence>
<dbReference type="OrthoDB" id="5880197at2"/>
<keyword evidence="1" id="KW-0472">Membrane</keyword>
<feature type="transmembrane region" description="Helical" evidence="1">
    <location>
        <begin position="47"/>
        <end position="66"/>
    </location>
</feature>
<evidence type="ECO:0000313" key="2">
    <source>
        <dbReference type="EMBL" id="KLU99908.1"/>
    </source>
</evidence>
<dbReference type="PATRIC" id="fig|754436.4.peg.3335"/>
<dbReference type="RefSeq" id="WP_047875366.1">
    <property type="nucleotide sequence ID" value="NZ_BMYC01000003.1"/>
</dbReference>
<sequence>MLNNKLKVMLSPILANKLYLSSCILQAIHVDTTPSVEQKMGPNNKTLLIRFIFLIGLTSFLAFVGYNFATEGIHDAVIFTPVIDDFMWGILCSLIGVVSFLIAYKASSLFTKSRYVLQGAFFLLGGISMLFDGINAVL</sequence>
<dbReference type="Proteomes" id="UP000036426">
    <property type="component" value="Unassembled WGS sequence"/>
</dbReference>
<proteinExistence type="predicted"/>